<organism evidence="2 3">
    <name type="scientific">Actinia tenebrosa</name>
    <name type="common">Australian red waratah sea anemone</name>
    <dbReference type="NCBI Taxonomy" id="6105"/>
    <lineage>
        <taxon>Eukaryota</taxon>
        <taxon>Metazoa</taxon>
        <taxon>Cnidaria</taxon>
        <taxon>Anthozoa</taxon>
        <taxon>Hexacorallia</taxon>
        <taxon>Actiniaria</taxon>
        <taxon>Actiniidae</taxon>
        <taxon>Actinia</taxon>
    </lineage>
</organism>
<feature type="compositionally biased region" description="Polar residues" evidence="1">
    <location>
        <begin position="121"/>
        <end position="130"/>
    </location>
</feature>
<dbReference type="GeneID" id="116286340"/>
<feature type="compositionally biased region" description="Polar residues" evidence="1">
    <location>
        <begin position="84"/>
        <end position="94"/>
    </location>
</feature>
<feature type="region of interest" description="Disordered" evidence="1">
    <location>
        <begin position="1"/>
        <end position="199"/>
    </location>
</feature>
<reference evidence="3" key="1">
    <citation type="submission" date="2025-08" db="UniProtKB">
        <authorList>
            <consortium name="RefSeq"/>
        </authorList>
    </citation>
    <scope>IDENTIFICATION</scope>
    <source>
        <tissue evidence="3">Tentacle</tissue>
    </source>
</reference>
<evidence type="ECO:0000313" key="2">
    <source>
        <dbReference type="Proteomes" id="UP000515163"/>
    </source>
</evidence>
<gene>
    <name evidence="3" type="primary">LOC116286340</name>
</gene>
<dbReference type="OrthoDB" id="2337140at2759"/>
<dbReference type="PANTHER" id="PTHR16155">
    <property type="entry name" value="DED DOMAIN-CONTAINING PROTEIN"/>
    <property type="match status" value="1"/>
</dbReference>
<dbReference type="KEGG" id="aten:116286340"/>
<accession>A0A6P8GWP4</accession>
<proteinExistence type="predicted"/>
<evidence type="ECO:0000313" key="3">
    <source>
        <dbReference type="RefSeq" id="XP_031548674.1"/>
    </source>
</evidence>
<dbReference type="InParanoid" id="A0A6P8GWP4"/>
<dbReference type="Proteomes" id="UP000515163">
    <property type="component" value="Unplaced"/>
</dbReference>
<protein>
    <submittedName>
        <fullName evidence="3">Uncharacterized protein LOC116286340</fullName>
    </submittedName>
</protein>
<dbReference type="PANTHER" id="PTHR16155:SF19">
    <property type="entry name" value="DED DOMAIN-CONTAINING PROTEIN"/>
    <property type="match status" value="1"/>
</dbReference>
<feature type="compositionally biased region" description="Basic residues" evidence="1">
    <location>
        <begin position="35"/>
        <end position="46"/>
    </location>
</feature>
<keyword evidence="2" id="KW-1185">Reference proteome</keyword>
<dbReference type="FunCoup" id="A0A6P8GWP4">
    <property type="interactions" value="666"/>
</dbReference>
<dbReference type="GO" id="GO:0005737">
    <property type="term" value="C:cytoplasm"/>
    <property type="evidence" value="ECO:0007669"/>
    <property type="project" value="TreeGrafter"/>
</dbReference>
<feature type="compositionally biased region" description="Acidic residues" evidence="1">
    <location>
        <begin position="17"/>
        <end position="27"/>
    </location>
</feature>
<sequence length="1507" mass="171124">MTTFSGGRYDVLRDQSDNESPEEEEDLHEVPKSNEKKKKKKKKKKKQGDESGNGALKPDRTEAEKVVVSATQHLTKNNNKKKSANQGILSSEFNFTLPKGTNKKGKETHNDEEGEEEASTGILSSESTASLPKPIGEEGIETNDNKEGGEGATSTSIHSFESNASLPKPIDEEEMETNDNREGEGGATSTSIHSPESTKERQNRFQVMWLVNGVGLTALRKLFMDIHPTWSNNSADAKSLDKGRMILSEEHELVAFNNGDINKWDVSLITKVLLYSKKCKEVISKRLGFKRAICCIKRYKDKLVSHACDEKMSDADYQVHWPAISGHLETIGASKEEIDTILKENGKVYHDQLSSRHDYPNWDEWMKFRNNVRNFDHSQNNYILVTDAISPELTECYSVFRSVPWKMVLDFDPSSEEAGMYQDFTSKDGTSSLINMITPGEIRRLPFSSLSRHIDAKKTQWMFVNGRKSDGSDGGPQHFEDWEDVSLKEITKFFGCFSEPDKFDKNMPVICLVLPFKKESVPFIEVTLRRLVENFNEFNLQFVGIKQDQCGALSDRLLKKINLQATDLGPQLLRLAMEDLFHISSEQSYCMPTSQANVPAKLTQKEYLYLKEYLDVLYEGCEDPADLIDDDDDFVEERKKSFMSGNCISFVSLSYNHDAKREISNVIRTHIQRILDQGPSTHPSIVEISHSPGSGGSTIARRVMWDLHKSYPCVFAKLEDHKNDLEDDSTFLDHLADRIIFVQDKCYTTPVVLLDGKHTSIEALSSRLARNLNSKGRKAVLLRCNHTSGEGKSQSIPESSEVHARFCVNVKLEKSKADLKEFKDKYKDYIEDFKKIKSVSGLSRVFHFPLLAMLGEFRPKLQQIVYESFDEMEPLEKEIVLVVAFLQKYAARATPAPLLYAAFKNSFQQSSKQAITYEDISKIITEPLSNLMVPADPTKFLYQGRYKRLNYFQERYTLQHPDVAELVLKKAKMTLKQDTMAITRDFLGFPIYDDIRFIPLMKDLFVLNGSLRGGGFSSLFKELNAMNSKEAGELFCEAADKTKDVAVVTGAARFFANLQSPSFEKAKELTDKAFECRNAKDKRNKIYDVKGVVLSKEIRFLSNNEQINSLQELQGLAEKAISSFRKAKSNFPSFPNPLIGEVKTWLTCIDWITKTRFNGDSNKTLEFITSREAPSFFQTCINHSFNLLDTVDEIVQSANNLPDPDKTQREANRLRLGLIKTIRKSNEGRSAEETEVVEVCKALCSAEFPASSELELKRLQVQYLLSSVKQMESLSTEALQYLMELLTELVEVEKDAVFAKHLMKVCILIDGFSLDRGLEACEIWSRISNYDPFPYFYEMMICFLEILDGRTFEYRSKYHESLDNCKAKSQHNYKKMMSTHFLGKEGEGMSRLMTKAAFFSGETEYKSSISEVAETYWKTKSRKKLLECCGRIKSRTSSSGKDDHLIIELLQGNVELHVARKASIGAPDRDFVPGSKVYFVVSFNLLGPVANGITFKPSNERSDTEEK</sequence>
<name>A0A6P8GWP4_ACTTE</name>
<feature type="compositionally biased region" description="Polar residues" evidence="1">
    <location>
        <begin position="152"/>
        <end position="165"/>
    </location>
</feature>
<evidence type="ECO:0000256" key="1">
    <source>
        <dbReference type="SAM" id="MobiDB-lite"/>
    </source>
</evidence>
<dbReference type="RefSeq" id="XP_031548674.1">
    <property type="nucleotide sequence ID" value="XM_031692814.1"/>
</dbReference>